<sequence length="121" mass="12999">MSFDKPRDGDEGGRRLTTDTAMARLGVLDQAARDGHRMRTEVTSVDGGQNYYVRLDRPGRAPARVFCAPRAEEAGRLWFYGDGGAWIAEASGGAGVTAALAWLKDKAAEQAGGQAAERVRM</sequence>
<accession>A0A6I4W627</accession>
<name>A0A6I4W627_9ACTN</name>
<dbReference type="RefSeq" id="WP_161103089.1">
    <property type="nucleotide sequence ID" value="NZ_JBHLYI010000001.1"/>
</dbReference>
<evidence type="ECO:0000313" key="2">
    <source>
        <dbReference type="Proteomes" id="UP000431901"/>
    </source>
</evidence>
<dbReference type="OrthoDB" id="3478678at2"/>
<proteinExistence type="predicted"/>
<dbReference type="EMBL" id="WUTW01000002">
    <property type="protein sequence ID" value="MXQ64931.1"/>
    <property type="molecule type" value="Genomic_DNA"/>
</dbReference>
<evidence type="ECO:0000313" key="1">
    <source>
        <dbReference type="EMBL" id="MXQ64931.1"/>
    </source>
</evidence>
<dbReference type="AlphaFoldDB" id="A0A6I4W627"/>
<comment type="caution">
    <text evidence="1">The sequence shown here is derived from an EMBL/GenBank/DDBJ whole genome shotgun (WGS) entry which is preliminary data.</text>
</comment>
<reference evidence="1 2" key="1">
    <citation type="submission" date="2019-12" db="EMBL/GenBank/DDBJ databases">
        <title>Nocardia macrotermitis sp. nov. and Nocardia aurantia sp. nov., isolated from the gut of the fungus growing-termite Macrotermes natalensis.</title>
        <authorList>
            <person name="Christine B."/>
            <person name="Rene B."/>
        </authorList>
    </citation>
    <scope>NUCLEOTIDE SEQUENCE [LARGE SCALE GENOMIC DNA]</scope>
    <source>
        <strain evidence="1 2">DSM 102126</strain>
    </source>
</reference>
<gene>
    <name evidence="1" type="ORF">GQ466_12870</name>
</gene>
<organism evidence="1 2">
    <name type="scientific">Actinomadura rayongensis</name>
    <dbReference type="NCBI Taxonomy" id="1429076"/>
    <lineage>
        <taxon>Bacteria</taxon>
        <taxon>Bacillati</taxon>
        <taxon>Actinomycetota</taxon>
        <taxon>Actinomycetes</taxon>
        <taxon>Streptosporangiales</taxon>
        <taxon>Thermomonosporaceae</taxon>
        <taxon>Actinomadura</taxon>
    </lineage>
</organism>
<keyword evidence="2" id="KW-1185">Reference proteome</keyword>
<dbReference type="Proteomes" id="UP000431901">
    <property type="component" value="Unassembled WGS sequence"/>
</dbReference>
<protein>
    <submittedName>
        <fullName evidence="1">Uncharacterized protein</fullName>
    </submittedName>
</protein>